<keyword evidence="3" id="KW-0804">Transcription</keyword>
<evidence type="ECO:0000256" key="4">
    <source>
        <dbReference type="PROSITE-ProRule" id="PRU00335"/>
    </source>
</evidence>
<reference evidence="6 7" key="1">
    <citation type="journal article" date="2012" name="PLoS ONE">
        <title>Complete Genome and Transcriptomes of Streptococcus parasanguinis FW213: Phylogenic Relations and Potential Virulence Mechanisms.</title>
        <authorList>
            <person name="Geng J."/>
            <person name="Chiu C.H."/>
            <person name="Tang P."/>
            <person name="Chen Y."/>
            <person name="Shieh H.R."/>
            <person name="Hu S."/>
            <person name="Chen Y.Y."/>
        </authorList>
    </citation>
    <scope>NUCLEOTIDE SEQUENCE [LARGE SCALE GENOMIC DNA]</scope>
    <source>
        <strain evidence="6 7">FW213</strain>
    </source>
</reference>
<dbReference type="Proteomes" id="UP000002865">
    <property type="component" value="Chromosome"/>
</dbReference>
<evidence type="ECO:0000259" key="5">
    <source>
        <dbReference type="PROSITE" id="PS50977"/>
    </source>
</evidence>
<dbReference type="PROSITE" id="PS50977">
    <property type="entry name" value="HTH_TETR_2"/>
    <property type="match status" value="1"/>
</dbReference>
<dbReference type="EMBL" id="CP003122">
    <property type="protein sequence ID" value="AFJ26362.1"/>
    <property type="molecule type" value="Genomic_DNA"/>
</dbReference>
<dbReference type="InterPro" id="IPR001647">
    <property type="entry name" value="HTH_TetR"/>
</dbReference>
<evidence type="ECO:0000256" key="3">
    <source>
        <dbReference type="ARBA" id="ARBA00023163"/>
    </source>
</evidence>
<feature type="domain" description="HTH tetR-type" evidence="5">
    <location>
        <begin position="40"/>
        <end position="100"/>
    </location>
</feature>
<dbReference type="Pfam" id="PF00440">
    <property type="entry name" value="TetR_N"/>
    <property type="match status" value="1"/>
</dbReference>
<dbReference type="PaxDb" id="1114965-Spaf_1386"/>
<evidence type="ECO:0000256" key="1">
    <source>
        <dbReference type="ARBA" id="ARBA00023015"/>
    </source>
</evidence>
<protein>
    <recommendedName>
        <fullName evidence="5">HTH tetR-type domain-containing protein</fullName>
    </recommendedName>
</protein>
<proteinExistence type="predicted"/>
<name>I1ZMT8_STRPA</name>
<evidence type="ECO:0000256" key="2">
    <source>
        <dbReference type="ARBA" id="ARBA00023125"/>
    </source>
</evidence>
<dbReference type="Pfam" id="PF13305">
    <property type="entry name" value="TetR_C_33"/>
    <property type="match status" value="1"/>
</dbReference>
<accession>I1ZMT8</accession>
<sequence length="225" mass="25725">MFCCFQIFLDKSFFFMVFFYATSVAQRMLRERSHMPPKVKFSKEAIIGTALQLVREEGMASLTARALAEKLGATPRVIFGQFANMAELQTEVIGAAEMVVVEYIRKALEDEKPFRSVGVAYILFASKEPQLFQLLFHNPSKDPIRRFQDFLPMKDHSYQLVLDSIVADYPLTVEEASRLYQHLFIYSHGMASMVASGIYQFSMEEVIGLLTEVFQSLIKEMVGKK</sequence>
<gene>
    <name evidence="6" type="ORF">Spaf_1386</name>
</gene>
<feature type="DNA-binding region" description="H-T-H motif" evidence="4">
    <location>
        <begin position="63"/>
        <end position="82"/>
    </location>
</feature>
<dbReference type="KEGG" id="scf:Spaf_1386"/>
<keyword evidence="2 4" id="KW-0238">DNA-binding</keyword>
<evidence type="ECO:0000313" key="7">
    <source>
        <dbReference type="Proteomes" id="UP000002865"/>
    </source>
</evidence>
<dbReference type="Gene3D" id="1.10.357.10">
    <property type="entry name" value="Tetracycline Repressor, domain 2"/>
    <property type="match status" value="1"/>
</dbReference>
<dbReference type="HOGENOM" id="CLU_100170_0_0_9"/>
<dbReference type="InterPro" id="IPR025996">
    <property type="entry name" value="MT1864/Rv1816-like_C"/>
</dbReference>
<dbReference type="eggNOG" id="COG1309">
    <property type="taxonomic scope" value="Bacteria"/>
</dbReference>
<dbReference type="STRING" id="1114965.Spaf_1386"/>
<dbReference type="AlphaFoldDB" id="I1ZMT8"/>
<dbReference type="SUPFAM" id="SSF46689">
    <property type="entry name" value="Homeodomain-like"/>
    <property type="match status" value="1"/>
</dbReference>
<dbReference type="GO" id="GO:0003677">
    <property type="term" value="F:DNA binding"/>
    <property type="evidence" value="ECO:0007669"/>
    <property type="project" value="UniProtKB-UniRule"/>
</dbReference>
<dbReference type="PATRIC" id="fig|1114965.3.peg.1335"/>
<keyword evidence="1" id="KW-0805">Transcription regulation</keyword>
<organism evidence="6 7">
    <name type="scientific">Streptococcus parasanguinis FW213</name>
    <dbReference type="NCBI Taxonomy" id="1114965"/>
    <lineage>
        <taxon>Bacteria</taxon>
        <taxon>Bacillati</taxon>
        <taxon>Bacillota</taxon>
        <taxon>Bacilli</taxon>
        <taxon>Lactobacillales</taxon>
        <taxon>Streptococcaceae</taxon>
        <taxon>Streptococcus</taxon>
    </lineage>
</organism>
<dbReference type="SUPFAM" id="SSF48498">
    <property type="entry name" value="Tetracyclin repressor-like, C-terminal domain"/>
    <property type="match status" value="1"/>
</dbReference>
<dbReference type="InterPro" id="IPR009057">
    <property type="entry name" value="Homeodomain-like_sf"/>
</dbReference>
<dbReference type="InterPro" id="IPR036271">
    <property type="entry name" value="Tet_transcr_reg_TetR-rel_C_sf"/>
</dbReference>
<evidence type="ECO:0000313" key="6">
    <source>
        <dbReference type="EMBL" id="AFJ26362.1"/>
    </source>
</evidence>